<proteinExistence type="predicted"/>
<accession>A0A3B9GXV5</accession>
<gene>
    <name evidence="2" type="ORF">DCG58_07795</name>
</gene>
<evidence type="ECO:0000313" key="2">
    <source>
        <dbReference type="EMBL" id="HAE27046.1"/>
    </source>
</evidence>
<reference evidence="2 3" key="1">
    <citation type="journal article" date="2018" name="Nat. Biotechnol.">
        <title>A standardized bacterial taxonomy based on genome phylogeny substantially revises the tree of life.</title>
        <authorList>
            <person name="Parks D.H."/>
            <person name="Chuvochina M."/>
            <person name="Waite D.W."/>
            <person name="Rinke C."/>
            <person name="Skarshewski A."/>
            <person name="Chaumeil P.A."/>
            <person name="Hugenholtz P."/>
        </authorList>
    </citation>
    <scope>NUCLEOTIDE SEQUENCE [LARGE SCALE GENOMIC DNA]</scope>
    <source>
        <strain evidence="2">UBA8733</strain>
    </source>
</reference>
<name>A0A3B9GXV5_9PROT</name>
<organism evidence="2 3">
    <name type="scientific">Hyphomonas adhaerens</name>
    <dbReference type="NCBI Taxonomy" id="81029"/>
    <lineage>
        <taxon>Bacteria</taxon>
        <taxon>Pseudomonadati</taxon>
        <taxon>Pseudomonadota</taxon>
        <taxon>Alphaproteobacteria</taxon>
        <taxon>Hyphomonadales</taxon>
        <taxon>Hyphomonadaceae</taxon>
        <taxon>Hyphomonas</taxon>
    </lineage>
</organism>
<evidence type="ECO:0000256" key="1">
    <source>
        <dbReference type="SAM" id="MobiDB-lite"/>
    </source>
</evidence>
<dbReference type="Proteomes" id="UP000259610">
    <property type="component" value="Unassembled WGS sequence"/>
</dbReference>
<evidence type="ECO:0000313" key="3">
    <source>
        <dbReference type="Proteomes" id="UP000259610"/>
    </source>
</evidence>
<protein>
    <submittedName>
        <fullName evidence="2">Uncharacterized protein</fullName>
    </submittedName>
</protein>
<comment type="caution">
    <text evidence="2">The sequence shown here is derived from an EMBL/GenBank/DDBJ whole genome shotgun (WGS) entry which is preliminary data.</text>
</comment>
<feature type="non-terminal residue" evidence="2">
    <location>
        <position position="1"/>
    </location>
</feature>
<dbReference type="EMBL" id="DMAN01000169">
    <property type="protein sequence ID" value="HAE27046.1"/>
    <property type="molecule type" value="Genomic_DNA"/>
</dbReference>
<feature type="region of interest" description="Disordered" evidence="1">
    <location>
        <begin position="52"/>
        <end position="94"/>
    </location>
</feature>
<dbReference type="AlphaFoldDB" id="A0A3B9GXV5"/>
<sequence length="94" mass="10460">PPFESADGWHILKVKDRRSRAPKTREEMRPDIVTFLTLEQVAKIVRRLKAEAQIQQGEPGLDDDGSTPYRLPDMDTGSDTPEDPSAPASEGTEL</sequence>